<dbReference type="EMBL" id="JBHSOZ010000010">
    <property type="protein sequence ID" value="MFC5714098.1"/>
    <property type="molecule type" value="Genomic_DNA"/>
</dbReference>
<dbReference type="RefSeq" id="WP_385942646.1">
    <property type="nucleotide sequence ID" value="NZ_JBHSOZ010000010.1"/>
</dbReference>
<evidence type="ECO:0000259" key="2">
    <source>
        <dbReference type="Pfam" id="PF11181"/>
    </source>
</evidence>
<evidence type="ECO:0000313" key="4">
    <source>
        <dbReference type="Proteomes" id="UP001596142"/>
    </source>
</evidence>
<organism evidence="3 4">
    <name type="scientific">Thalassorhabdus alkalitolerans</name>
    <dbReference type="NCBI Taxonomy" id="2282697"/>
    <lineage>
        <taxon>Bacteria</taxon>
        <taxon>Bacillati</taxon>
        <taxon>Bacillota</taxon>
        <taxon>Bacilli</taxon>
        <taxon>Bacillales</taxon>
        <taxon>Bacillaceae</taxon>
        <taxon>Thalassorhabdus</taxon>
    </lineage>
</organism>
<feature type="compositionally biased region" description="Polar residues" evidence="1">
    <location>
        <begin position="152"/>
        <end position="161"/>
    </location>
</feature>
<feature type="domain" description="General stress protein 17M-like" evidence="2">
    <location>
        <begin position="5"/>
        <end position="112"/>
    </location>
</feature>
<evidence type="ECO:0000256" key="1">
    <source>
        <dbReference type="SAM" id="MobiDB-lite"/>
    </source>
</evidence>
<comment type="caution">
    <text evidence="3">The sequence shown here is derived from an EMBL/GenBank/DDBJ whole genome shotgun (WGS) entry which is preliminary data.</text>
</comment>
<dbReference type="InterPro" id="IPR025889">
    <property type="entry name" value="GSP17M-like_dom"/>
</dbReference>
<dbReference type="Pfam" id="PF11181">
    <property type="entry name" value="YflT"/>
    <property type="match status" value="1"/>
</dbReference>
<evidence type="ECO:0000313" key="3">
    <source>
        <dbReference type="EMBL" id="MFC5714098.1"/>
    </source>
</evidence>
<accession>A0ABW0YSF7</accession>
<proteinExistence type="predicted"/>
<keyword evidence="4" id="KW-1185">Reference proteome</keyword>
<reference evidence="4" key="1">
    <citation type="journal article" date="2019" name="Int. J. Syst. Evol. Microbiol.">
        <title>The Global Catalogue of Microorganisms (GCM) 10K type strain sequencing project: providing services to taxonomists for standard genome sequencing and annotation.</title>
        <authorList>
            <consortium name="The Broad Institute Genomics Platform"/>
            <consortium name="The Broad Institute Genome Sequencing Center for Infectious Disease"/>
            <person name="Wu L."/>
            <person name="Ma J."/>
        </authorList>
    </citation>
    <scope>NUCLEOTIDE SEQUENCE [LARGE SCALE GENOMIC DNA]</scope>
    <source>
        <strain evidence="4">CECT 7184</strain>
    </source>
</reference>
<feature type="compositionally biased region" description="Polar residues" evidence="1">
    <location>
        <begin position="128"/>
        <end position="145"/>
    </location>
</feature>
<sequence>MANRVVGVYDSKKKLLENVEELKAKGIDASDISIVAKDEDTANFYGEQTGAQTMADTYDADQDEGFFEKVKAAFQTKGEVETSDARTLTDKFMTLGLPEDEARKYHDKVEDGGIVVLVDRPAYEDNGSKSSQGNTQEGISSTSSDAGAEPLASSSDIGTETTRNESDHPIEGTQNPAPGRDKFSDNALNHQENNENK</sequence>
<gene>
    <name evidence="3" type="ORF">ACFPU1_15210</name>
</gene>
<dbReference type="Proteomes" id="UP001596142">
    <property type="component" value="Unassembled WGS sequence"/>
</dbReference>
<protein>
    <submittedName>
        <fullName evidence="3">General stress protein</fullName>
    </submittedName>
</protein>
<name>A0ABW0YSF7_9BACI</name>
<feature type="region of interest" description="Disordered" evidence="1">
    <location>
        <begin position="121"/>
        <end position="197"/>
    </location>
</feature>